<keyword evidence="2" id="KW-1185">Reference proteome</keyword>
<protein>
    <recommendedName>
        <fullName evidence="3">DUF4276 family protein</fullName>
    </recommendedName>
</protein>
<evidence type="ECO:0000313" key="1">
    <source>
        <dbReference type="EMBL" id="BEH91237.1"/>
    </source>
</evidence>
<accession>A0ABN6ZBJ3</accession>
<proteinExistence type="predicted"/>
<dbReference type="EMBL" id="AP028127">
    <property type="protein sequence ID" value="BEH91237.1"/>
    <property type="molecule type" value="Genomic_DNA"/>
</dbReference>
<sequence>MKLYILVEDGKSGHKIIDHWIPLLLPTLTRAKSIAEIQNNQYVLYSGMGYPRLLGTDRSSPEKNILGQTIDTINLYQTIDYLLIFLDGDDDGVSLRHQIVQQKIESYHRPLSCPYVIFVQNKCLETWLLGNRDLFPTTPLPNFLPFLAHYNVSIDDPEQMEKDPNFAFASTSALYHERYLRAMMQNLGYRYSKSRPCPIMYTESFINGLKKRIAETQHLQSLNIFFIFMDQLKENPPHAPTLPPP</sequence>
<organism evidence="1 2">
    <name type="scientific">Turicibacter faecis</name>
    <dbReference type="NCBI Taxonomy" id="2963365"/>
    <lineage>
        <taxon>Bacteria</taxon>
        <taxon>Bacillati</taxon>
        <taxon>Bacillota</taxon>
        <taxon>Erysipelotrichia</taxon>
        <taxon>Erysipelotrichales</taxon>
        <taxon>Turicibacteraceae</taxon>
        <taxon>Turicibacter</taxon>
    </lineage>
</organism>
<gene>
    <name evidence="1" type="ORF">T23_13390</name>
</gene>
<evidence type="ECO:0000313" key="2">
    <source>
        <dbReference type="Proteomes" id="UP001432099"/>
    </source>
</evidence>
<reference evidence="1" key="1">
    <citation type="journal article" date="2024" name="Int. J. Syst. Evol. Microbiol.">
        <title>Turicibacter faecis sp. nov., isolated from faeces of heart failure mouse model.</title>
        <authorList>
            <person name="Imamura Y."/>
            <person name="Motooka D."/>
            <person name="Nakajima Y."/>
            <person name="Ito S."/>
            <person name="Kitakaze M."/>
            <person name="Iida T."/>
            <person name="Nakamura S."/>
        </authorList>
    </citation>
    <scope>NUCLEOTIDE SEQUENCE</scope>
    <source>
        <strain evidence="1">TC023</strain>
    </source>
</reference>
<dbReference type="Proteomes" id="UP001432099">
    <property type="component" value="Chromosome"/>
</dbReference>
<evidence type="ECO:0008006" key="3">
    <source>
        <dbReference type="Google" id="ProtNLM"/>
    </source>
</evidence>
<dbReference type="RefSeq" id="WP_161832685.1">
    <property type="nucleotide sequence ID" value="NZ_AP028127.1"/>
</dbReference>
<name>A0ABN6ZBJ3_9FIRM</name>